<comment type="caution">
    <text evidence="2">The sequence shown here is derived from an EMBL/GenBank/DDBJ whole genome shotgun (WGS) entry which is preliminary data.</text>
</comment>
<dbReference type="EMBL" id="ADLW01000012">
    <property type="protein sequence ID" value="EGK05788.1"/>
    <property type="molecule type" value="Genomic_DNA"/>
</dbReference>
<proteinExistence type="predicted"/>
<organism evidence="2 3">
    <name type="scientific">Dysgonomonas mossii DSM 22836</name>
    <dbReference type="NCBI Taxonomy" id="742767"/>
    <lineage>
        <taxon>Bacteria</taxon>
        <taxon>Pseudomonadati</taxon>
        <taxon>Bacteroidota</taxon>
        <taxon>Bacteroidia</taxon>
        <taxon>Bacteroidales</taxon>
        <taxon>Dysgonomonadaceae</taxon>
        <taxon>Dysgonomonas</taxon>
    </lineage>
</organism>
<dbReference type="HOGENOM" id="CLU_107462_2_0_10"/>
<sequence>MRKILFRGKRIRPEGVDDAWAYGSLIQIIDTTEIHDGVFTWNIHPETVGQFTGLADKNGKEIFEGDIIKWDDCSKGKYWRFAVVEINPDIQFNCSDISEIDNIKNSTKYCFKYGNFIYKDTCNHFEIIGSIHDNPELLTK</sequence>
<evidence type="ECO:0000259" key="1">
    <source>
        <dbReference type="Pfam" id="PF09643"/>
    </source>
</evidence>
<dbReference type="STRING" id="742767.HMPREF9456_02399"/>
<dbReference type="NCBIfam" id="TIGR01671">
    <property type="entry name" value="phage_TIGR01671"/>
    <property type="match status" value="1"/>
</dbReference>
<keyword evidence="3" id="KW-1185">Reference proteome</keyword>
<dbReference type="Gene3D" id="2.30.30.290">
    <property type="entry name" value="YopX-like domains"/>
    <property type="match status" value="1"/>
</dbReference>
<reference evidence="2 3" key="1">
    <citation type="submission" date="2011-04" db="EMBL/GenBank/DDBJ databases">
        <title>The Genome Sequence of Dysgonomonas mossii DSM 22836.</title>
        <authorList>
            <consortium name="The Broad Institute Genome Sequencing Platform"/>
            <person name="Earl A."/>
            <person name="Ward D."/>
            <person name="Feldgarden M."/>
            <person name="Gevers D."/>
            <person name="Pudlo N."/>
            <person name="Martens E."/>
            <person name="Allen-Vercoe E."/>
            <person name="Young S.K."/>
            <person name="Zeng Q."/>
            <person name="Gargeya S."/>
            <person name="Fitzgerald M."/>
            <person name="Haas B."/>
            <person name="Abouelleil A."/>
            <person name="Alvarado L."/>
            <person name="Arachchi H.M."/>
            <person name="Berlin A."/>
            <person name="Brown A."/>
            <person name="Chapman S.B."/>
            <person name="Chen Z."/>
            <person name="Dunbar C."/>
            <person name="Freedman E."/>
            <person name="Gearin G."/>
            <person name="Gellesch M."/>
            <person name="Goldberg J."/>
            <person name="Griggs A."/>
            <person name="Gujja S."/>
            <person name="Heiman D."/>
            <person name="Howarth C."/>
            <person name="Larson L."/>
            <person name="Lui A."/>
            <person name="MacDonald P.J.P."/>
            <person name="Mehta T."/>
            <person name="Montmayeur A."/>
            <person name="Murphy C."/>
            <person name="Neiman D."/>
            <person name="Pearson M."/>
            <person name="Priest M."/>
            <person name="Roberts A."/>
            <person name="Saif S."/>
            <person name="Shea T."/>
            <person name="Shenoy N."/>
            <person name="Sisk P."/>
            <person name="Stolte C."/>
            <person name="Sykes S."/>
            <person name="Yandava C."/>
            <person name="Wortman J."/>
            <person name="Nusbaum C."/>
            <person name="Birren B."/>
        </authorList>
    </citation>
    <scope>NUCLEOTIDE SEQUENCE [LARGE SCALE GENOMIC DNA]</scope>
    <source>
        <strain evidence="2 3">DSM 22836</strain>
    </source>
</reference>
<dbReference type="InterPro" id="IPR023385">
    <property type="entry name" value="YopX-like_C"/>
</dbReference>
<evidence type="ECO:0000313" key="3">
    <source>
        <dbReference type="Proteomes" id="UP000006420"/>
    </source>
</evidence>
<evidence type="ECO:0000313" key="2">
    <source>
        <dbReference type="EMBL" id="EGK05788.1"/>
    </source>
</evidence>
<accession>F8X2E0</accession>
<dbReference type="SUPFAM" id="SSF159006">
    <property type="entry name" value="YopX-like"/>
    <property type="match status" value="1"/>
</dbReference>
<dbReference type="InterPro" id="IPR019096">
    <property type="entry name" value="YopX_protein"/>
</dbReference>
<feature type="domain" description="YopX protein" evidence="1">
    <location>
        <begin position="30"/>
        <end position="138"/>
    </location>
</feature>
<dbReference type="GeneID" id="78083024"/>
<dbReference type="InterPro" id="IPR010024">
    <property type="entry name" value="CHP16711"/>
</dbReference>
<dbReference type="RefSeq" id="WP_006843767.1">
    <property type="nucleotide sequence ID" value="NZ_AQWJ01000027.1"/>
</dbReference>
<dbReference type="AlphaFoldDB" id="F8X2E0"/>
<protein>
    <recommendedName>
        <fullName evidence="1">YopX protein domain-containing protein</fullName>
    </recommendedName>
</protein>
<dbReference type="Pfam" id="PF09643">
    <property type="entry name" value="YopX"/>
    <property type="match status" value="1"/>
</dbReference>
<name>F8X2E0_9BACT</name>
<gene>
    <name evidence="2" type="ORF">HMPREF9456_02399</name>
</gene>
<dbReference type="OrthoDB" id="1809393at2"/>
<dbReference type="Proteomes" id="UP000006420">
    <property type="component" value="Unassembled WGS sequence"/>
</dbReference>
<dbReference type="eggNOG" id="ENOG5033ART">
    <property type="taxonomic scope" value="Bacteria"/>
</dbReference>